<organism evidence="1 2">
    <name type="scientific">Ferruginibacter yonginensis</name>
    <dbReference type="NCBI Taxonomy" id="1310416"/>
    <lineage>
        <taxon>Bacteria</taxon>
        <taxon>Pseudomonadati</taxon>
        <taxon>Bacteroidota</taxon>
        <taxon>Chitinophagia</taxon>
        <taxon>Chitinophagales</taxon>
        <taxon>Chitinophagaceae</taxon>
        <taxon>Ferruginibacter</taxon>
    </lineage>
</organism>
<dbReference type="InterPro" id="IPR026336">
    <property type="entry name" value="PdeM-like"/>
</dbReference>
<keyword evidence="1" id="KW-0378">Hydrolase</keyword>
<keyword evidence="1" id="KW-0540">Nuclease</keyword>
<evidence type="ECO:0000313" key="1">
    <source>
        <dbReference type="EMBL" id="MFC4261991.1"/>
    </source>
</evidence>
<accession>A0ABV8QP64</accession>
<dbReference type="PANTHER" id="PTHR39323">
    <property type="entry name" value="BLR1149 PROTEIN"/>
    <property type="match status" value="1"/>
</dbReference>
<dbReference type="EMBL" id="JBHSCZ010000001">
    <property type="protein sequence ID" value="MFC4261991.1"/>
    <property type="molecule type" value="Genomic_DNA"/>
</dbReference>
<dbReference type="Proteomes" id="UP001595907">
    <property type="component" value="Unassembled WGS sequence"/>
</dbReference>
<name>A0ABV8QP64_9BACT</name>
<dbReference type="Gene3D" id="3.60.21.10">
    <property type="match status" value="1"/>
</dbReference>
<comment type="caution">
    <text evidence="1">The sequence shown here is derived from an EMBL/GenBank/DDBJ whole genome shotgun (WGS) entry which is preliminary data.</text>
</comment>
<proteinExistence type="predicted"/>
<dbReference type="PANTHER" id="PTHR39323:SF1">
    <property type="entry name" value="BLR1149 PROTEIN"/>
    <property type="match status" value="1"/>
</dbReference>
<protein>
    <submittedName>
        <fullName evidence="1">Ligase-associated DNA damage response endonuclease PdeM</fullName>
        <ecNumber evidence="1">3.1.-.-</ecNumber>
    </submittedName>
</protein>
<dbReference type="InterPro" id="IPR024173">
    <property type="entry name" value="Pesterase_MJ0037-like"/>
</dbReference>
<dbReference type="EC" id="3.1.-.-" evidence="1"/>
<sequence>MQPLLPHYILGEQFIVSAQRTLFWEAQQTLILSDLHLGKTGHFRKSGIAIPQNIFKEDLHKLLQEVQFFKPKKIIIVGDLFHSSFNKEFELFKRWRNDIDYVAIDLIKGNHDILPAQVYTHANIQVIPSHHIINGFCFTHDMADVKQVKAEYFFSGHIHPGINIKGLGKQSLQLACFYFTEKYAVLPAFGRFTGTHTIKPQKGDHVYGLVENKVTKIY</sequence>
<keyword evidence="1" id="KW-0255">Endonuclease</keyword>
<reference evidence="2" key="1">
    <citation type="journal article" date="2019" name="Int. J. Syst. Evol. Microbiol.">
        <title>The Global Catalogue of Microorganisms (GCM) 10K type strain sequencing project: providing services to taxonomists for standard genome sequencing and annotation.</title>
        <authorList>
            <consortium name="The Broad Institute Genomics Platform"/>
            <consortium name="The Broad Institute Genome Sequencing Center for Infectious Disease"/>
            <person name="Wu L."/>
            <person name="Ma J."/>
        </authorList>
    </citation>
    <scope>NUCLEOTIDE SEQUENCE [LARGE SCALE GENOMIC DNA]</scope>
    <source>
        <strain evidence="2">CECT 8289</strain>
    </source>
</reference>
<dbReference type="GO" id="GO:0004519">
    <property type="term" value="F:endonuclease activity"/>
    <property type="evidence" value="ECO:0007669"/>
    <property type="project" value="UniProtKB-KW"/>
</dbReference>
<dbReference type="PIRSF" id="PIRSF000887">
    <property type="entry name" value="Pesterase_MJ0037"/>
    <property type="match status" value="1"/>
</dbReference>
<dbReference type="SUPFAM" id="SSF56300">
    <property type="entry name" value="Metallo-dependent phosphatases"/>
    <property type="match status" value="1"/>
</dbReference>
<dbReference type="InterPro" id="IPR029052">
    <property type="entry name" value="Metallo-depent_PP-like"/>
</dbReference>
<dbReference type="GO" id="GO:0016787">
    <property type="term" value="F:hydrolase activity"/>
    <property type="evidence" value="ECO:0007669"/>
    <property type="project" value="UniProtKB-KW"/>
</dbReference>
<gene>
    <name evidence="1" type="primary">pdeM</name>
    <name evidence="1" type="ORF">ACFOWM_03810</name>
</gene>
<dbReference type="GO" id="GO:0016874">
    <property type="term" value="F:ligase activity"/>
    <property type="evidence" value="ECO:0007669"/>
    <property type="project" value="UniProtKB-KW"/>
</dbReference>
<dbReference type="NCBIfam" id="TIGR04123">
    <property type="entry name" value="P_estr_lig_assc"/>
    <property type="match status" value="1"/>
</dbReference>
<dbReference type="RefSeq" id="WP_379707301.1">
    <property type="nucleotide sequence ID" value="NZ_JBHSCZ010000001.1"/>
</dbReference>
<keyword evidence="2" id="KW-1185">Reference proteome</keyword>
<evidence type="ECO:0000313" key="2">
    <source>
        <dbReference type="Proteomes" id="UP001595907"/>
    </source>
</evidence>
<keyword evidence="1" id="KW-0436">Ligase</keyword>